<accession>A0A964DYY5</accession>
<dbReference type="Proteomes" id="UP000708298">
    <property type="component" value="Unassembled WGS sequence"/>
</dbReference>
<keyword evidence="4" id="KW-1185">Reference proteome</keyword>
<evidence type="ECO:0000313" key="4">
    <source>
        <dbReference type="Proteomes" id="UP000708298"/>
    </source>
</evidence>
<evidence type="ECO:0000259" key="2">
    <source>
        <dbReference type="Pfam" id="PF13490"/>
    </source>
</evidence>
<name>A0A964DYY5_9PROT</name>
<dbReference type="AlphaFoldDB" id="A0A964DYY5"/>
<proteinExistence type="predicted"/>
<dbReference type="RefSeq" id="WP_227321318.1">
    <property type="nucleotide sequence ID" value="NZ_JAESVB010000004.1"/>
</dbReference>
<dbReference type="Pfam" id="PF13490">
    <property type="entry name" value="zf-HC2"/>
    <property type="match status" value="1"/>
</dbReference>
<feature type="domain" description="Putative zinc-finger" evidence="2">
    <location>
        <begin position="7"/>
        <end position="31"/>
    </location>
</feature>
<dbReference type="InterPro" id="IPR041916">
    <property type="entry name" value="Anti_sigma_zinc_sf"/>
</dbReference>
<sequence length="258" mass="27838">MRPILEDDLNAYVDGALDDARRAEVQAHLETHADSAARVAAYIRQRAALRAALAPVAAEPIPPELSLRHLLEARRPDRRVPWRMAAAAVVLLALGGAGGWSLRGPAPGQMMQHGIAGLAQEAAYTYDVYGADQAHPVEFKAEDKAQLVDWISSRLQRSIAVPDLTAAGYRFMGGRLVATPFGPAGLLMYDNGQGVRLGMLVRPMTIDKSARMAEHSNGAVNGYAWADQGLGYSLVGSTSPDILHPLANEMRRQIQQSI</sequence>
<comment type="caution">
    <text evidence="3">The sequence shown here is derived from an EMBL/GenBank/DDBJ whole genome shotgun (WGS) entry which is preliminary data.</text>
</comment>
<feature type="transmembrane region" description="Helical" evidence="1">
    <location>
        <begin position="84"/>
        <end position="102"/>
    </location>
</feature>
<keyword evidence="1" id="KW-0472">Membrane</keyword>
<evidence type="ECO:0000256" key="1">
    <source>
        <dbReference type="SAM" id="Phobius"/>
    </source>
</evidence>
<organism evidence="3 4">
    <name type="scientific">Acidisoma silvae</name>
    <dbReference type="NCBI Taxonomy" id="2802396"/>
    <lineage>
        <taxon>Bacteria</taxon>
        <taxon>Pseudomonadati</taxon>
        <taxon>Pseudomonadota</taxon>
        <taxon>Alphaproteobacteria</taxon>
        <taxon>Acetobacterales</taxon>
        <taxon>Acidocellaceae</taxon>
        <taxon>Acidisoma</taxon>
    </lineage>
</organism>
<reference evidence="3" key="1">
    <citation type="journal article" date="2021" name="Microorganisms">
        <title>Acidisoma silvae sp. nov. and Acidisomacellulosilytica sp. nov., Two Acidophilic Bacteria Isolated from Decaying Wood, Hydrolyzing Cellulose and Producing Poly-3-hydroxybutyrate.</title>
        <authorList>
            <person name="Mieszkin S."/>
            <person name="Pouder E."/>
            <person name="Uroz S."/>
            <person name="Simon-Colin C."/>
            <person name="Alain K."/>
        </authorList>
    </citation>
    <scope>NUCLEOTIDE SEQUENCE</scope>
    <source>
        <strain evidence="3">HW T2.11</strain>
    </source>
</reference>
<dbReference type="EMBL" id="JAESVB010000004">
    <property type="protein sequence ID" value="MCB8875656.1"/>
    <property type="molecule type" value="Genomic_DNA"/>
</dbReference>
<dbReference type="InterPro" id="IPR027383">
    <property type="entry name" value="Znf_put"/>
</dbReference>
<reference evidence="3" key="2">
    <citation type="submission" date="2021-01" db="EMBL/GenBank/DDBJ databases">
        <authorList>
            <person name="Mieszkin S."/>
            <person name="Pouder E."/>
            <person name="Alain K."/>
        </authorList>
    </citation>
    <scope>NUCLEOTIDE SEQUENCE</scope>
    <source>
        <strain evidence="3">HW T2.11</strain>
    </source>
</reference>
<keyword evidence="1" id="KW-1133">Transmembrane helix</keyword>
<protein>
    <submittedName>
        <fullName evidence="3">Anti-sigma factor</fullName>
    </submittedName>
</protein>
<evidence type="ECO:0000313" key="3">
    <source>
        <dbReference type="EMBL" id="MCB8875656.1"/>
    </source>
</evidence>
<dbReference type="Gene3D" id="1.10.10.1320">
    <property type="entry name" value="Anti-sigma factor, zinc-finger domain"/>
    <property type="match status" value="1"/>
</dbReference>
<gene>
    <name evidence="3" type="ORF">ASILVAE211_10720</name>
</gene>
<keyword evidence="1" id="KW-0812">Transmembrane</keyword>